<evidence type="ECO:0000313" key="3">
    <source>
        <dbReference type="EMBL" id="MCG4749327.1"/>
    </source>
</evidence>
<reference evidence="3" key="1">
    <citation type="submission" date="2022-01" db="EMBL/GenBank/DDBJ databases">
        <title>Collection of gut derived symbiotic bacterial strains cultured from healthy donors.</title>
        <authorList>
            <person name="Lin H."/>
            <person name="Kohout C."/>
            <person name="Waligurski E."/>
            <person name="Pamer E.G."/>
        </authorList>
    </citation>
    <scope>NUCLEOTIDE SEQUENCE</scope>
    <source>
        <strain evidence="3">DFI.6.55</strain>
    </source>
</reference>
<comment type="caution">
    <text evidence="3">The sequence shown here is derived from an EMBL/GenBank/DDBJ whole genome shotgun (WGS) entry which is preliminary data.</text>
</comment>
<protein>
    <submittedName>
        <fullName evidence="3">Terminase small subunit</fullName>
    </submittedName>
</protein>
<keyword evidence="1" id="KW-1188">Viral release from host cell</keyword>
<evidence type="ECO:0000256" key="2">
    <source>
        <dbReference type="ARBA" id="ARBA00023219"/>
    </source>
</evidence>
<dbReference type="PANTHER" id="PTHR41328">
    <property type="entry name" value="TERMINASE SMALL SUBUNIT-RELATED"/>
    <property type="match status" value="1"/>
</dbReference>
<proteinExistence type="predicted"/>
<dbReference type="Pfam" id="PF03592">
    <property type="entry name" value="Terminase_2"/>
    <property type="match status" value="1"/>
</dbReference>
<evidence type="ECO:0000256" key="1">
    <source>
        <dbReference type="ARBA" id="ARBA00022612"/>
    </source>
</evidence>
<sequence length="179" mass="20287">MALTPKQKIFADEYLIDLNATRAYKMAYPNVTKEETAAAAGARLLRNVKVEEYIQERMKDREKRTEITQDMVLKELAKVGFFDIRRLFDDSGKPLDITGLDNETAACIVGLEVMDIYEGTGDDKEFVGYIKKYKLSDKLKALEMIGRHLGMFKDKMDIQHSGQIGGVMIIDDIPKPDTS</sequence>
<dbReference type="EMBL" id="JAKNGE010000060">
    <property type="protein sequence ID" value="MCG4749327.1"/>
    <property type="molecule type" value="Genomic_DNA"/>
</dbReference>
<evidence type="ECO:0000313" key="4">
    <source>
        <dbReference type="Proteomes" id="UP001299608"/>
    </source>
</evidence>
<dbReference type="Proteomes" id="UP001299608">
    <property type="component" value="Unassembled WGS sequence"/>
</dbReference>
<dbReference type="PANTHER" id="PTHR41328:SF2">
    <property type="entry name" value="TERMINASE SMALL SUBUNIT"/>
    <property type="match status" value="1"/>
</dbReference>
<name>A0AAW5C5I3_9FIRM</name>
<dbReference type="AlphaFoldDB" id="A0AAW5C5I3"/>
<dbReference type="InterPro" id="IPR038713">
    <property type="entry name" value="Terminase_Gp1_N_sf"/>
</dbReference>
<dbReference type="InterPro" id="IPR052404">
    <property type="entry name" value="SPP1-like_terminase"/>
</dbReference>
<dbReference type="GO" id="GO:0051276">
    <property type="term" value="P:chromosome organization"/>
    <property type="evidence" value="ECO:0007669"/>
    <property type="project" value="InterPro"/>
</dbReference>
<dbReference type="Gene3D" id="1.10.10.1400">
    <property type="entry name" value="Terminase, small subunit, N-terminal DNA-binding domain, HTH motif"/>
    <property type="match status" value="1"/>
</dbReference>
<gene>
    <name evidence="3" type="ORF">L0N08_28380</name>
</gene>
<keyword evidence="2" id="KW-0231">Viral genome packaging</keyword>
<dbReference type="InterPro" id="IPR005335">
    <property type="entry name" value="Terminase_ssu"/>
</dbReference>
<accession>A0AAW5C5I3</accession>
<dbReference type="RefSeq" id="WP_238053955.1">
    <property type="nucleotide sequence ID" value="NZ_JAKNGE010000060.1"/>
</dbReference>
<organism evidence="3 4">
    <name type="scientific">Enterocloster aldenensis</name>
    <dbReference type="NCBI Taxonomy" id="358742"/>
    <lineage>
        <taxon>Bacteria</taxon>
        <taxon>Bacillati</taxon>
        <taxon>Bacillota</taxon>
        <taxon>Clostridia</taxon>
        <taxon>Lachnospirales</taxon>
        <taxon>Lachnospiraceae</taxon>
        <taxon>Enterocloster</taxon>
    </lineage>
</organism>